<dbReference type="RefSeq" id="WP_226765477.1">
    <property type="nucleotide sequence ID" value="NZ_BAAAEO010000001.1"/>
</dbReference>
<dbReference type="Proteomes" id="UP001501169">
    <property type="component" value="Unassembled WGS sequence"/>
</dbReference>
<evidence type="ECO:0000256" key="1">
    <source>
        <dbReference type="SAM" id="SignalP"/>
    </source>
</evidence>
<protein>
    <submittedName>
        <fullName evidence="3">M23 family metallopeptidase</fullName>
    </submittedName>
</protein>
<keyword evidence="4" id="KW-1185">Reference proteome</keyword>
<dbReference type="PANTHER" id="PTHR21666:SF285">
    <property type="entry name" value="M23 FAMILY METALLOPEPTIDASE"/>
    <property type="match status" value="1"/>
</dbReference>
<feature type="domain" description="M23ase beta-sheet core" evidence="2">
    <location>
        <begin position="167"/>
        <end position="261"/>
    </location>
</feature>
<dbReference type="Pfam" id="PF01551">
    <property type="entry name" value="Peptidase_M23"/>
    <property type="match status" value="1"/>
</dbReference>
<dbReference type="InterPro" id="IPR011055">
    <property type="entry name" value="Dup_hybrid_motif"/>
</dbReference>
<name>A0ABP3NDB2_9GAMM</name>
<dbReference type="InterPro" id="IPR016047">
    <property type="entry name" value="M23ase_b-sheet_dom"/>
</dbReference>
<keyword evidence="1" id="KW-0732">Signal</keyword>
<dbReference type="CDD" id="cd12797">
    <property type="entry name" value="M23_peptidase"/>
    <property type="match status" value="1"/>
</dbReference>
<organism evidence="3 4">
    <name type="scientific">Rheinheimera aquimaris</name>
    <dbReference type="NCBI Taxonomy" id="412437"/>
    <lineage>
        <taxon>Bacteria</taxon>
        <taxon>Pseudomonadati</taxon>
        <taxon>Pseudomonadota</taxon>
        <taxon>Gammaproteobacteria</taxon>
        <taxon>Chromatiales</taxon>
        <taxon>Chromatiaceae</taxon>
        <taxon>Rheinheimera</taxon>
    </lineage>
</organism>
<dbReference type="Gene3D" id="2.70.70.10">
    <property type="entry name" value="Glucose Permease (Domain IIA)"/>
    <property type="match status" value="1"/>
</dbReference>
<comment type="caution">
    <text evidence="3">The sequence shown here is derived from an EMBL/GenBank/DDBJ whole genome shotgun (WGS) entry which is preliminary data.</text>
</comment>
<feature type="chain" id="PRO_5045910345" evidence="1">
    <location>
        <begin position="21"/>
        <end position="271"/>
    </location>
</feature>
<feature type="signal peptide" evidence="1">
    <location>
        <begin position="1"/>
        <end position="20"/>
    </location>
</feature>
<proteinExistence type="predicted"/>
<dbReference type="PANTHER" id="PTHR21666">
    <property type="entry name" value="PEPTIDASE-RELATED"/>
    <property type="match status" value="1"/>
</dbReference>
<gene>
    <name evidence="3" type="ORF">GCM10009098_06870</name>
</gene>
<evidence type="ECO:0000259" key="2">
    <source>
        <dbReference type="Pfam" id="PF01551"/>
    </source>
</evidence>
<dbReference type="EMBL" id="BAAAEO010000001">
    <property type="protein sequence ID" value="GAA0541848.1"/>
    <property type="molecule type" value="Genomic_DNA"/>
</dbReference>
<accession>A0ABP3NDB2</accession>
<evidence type="ECO:0000313" key="4">
    <source>
        <dbReference type="Proteomes" id="UP001501169"/>
    </source>
</evidence>
<dbReference type="SUPFAM" id="SSF51261">
    <property type="entry name" value="Duplicated hybrid motif"/>
    <property type="match status" value="1"/>
</dbReference>
<sequence>MKAWVKALSLLASISNPLLAQPDVQLQGSFSQGSLIRGQTAPGTEVFFNGQPLPVSSDGQFVFGVGRDAPEEHKLTLQAGAEQQVKTLHFKKRQYDIQHVNGVAQKYVTPPDAVTERIRQDNARVRKARETQSDLPFIFDTPKMPAVGRVSGVYGSQRVFNGEPRNPHYGLDIAAPVGAPVIAPLSGTVLLAEDLYYSGLTLIIDHGFGISSTFMHLSKFNVAVGDSVQQGQRIAEVGASGRVTGAHLDWRINWHQERLDPALLPGLVMAE</sequence>
<evidence type="ECO:0000313" key="3">
    <source>
        <dbReference type="EMBL" id="GAA0541848.1"/>
    </source>
</evidence>
<dbReference type="InterPro" id="IPR050570">
    <property type="entry name" value="Cell_wall_metabolism_enzyme"/>
</dbReference>
<reference evidence="4" key="1">
    <citation type="journal article" date="2019" name="Int. J. Syst. Evol. Microbiol.">
        <title>The Global Catalogue of Microorganisms (GCM) 10K type strain sequencing project: providing services to taxonomists for standard genome sequencing and annotation.</title>
        <authorList>
            <consortium name="The Broad Institute Genomics Platform"/>
            <consortium name="The Broad Institute Genome Sequencing Center for Infectious Disease"/>
            <person name="Wu L."/>
            <person name="Ma J."/>
        </authorList>
    </citation>
    <scope>NUCLEOTIDE SEQUENCE [LARGE SCALE GENOMIC DNA]</scope>
    <source>
        <strain evidence="4">JCM 14331</strain>
    </source>
</reference>